<reference evidence="1" key="1">
    <citation type="submission" date="2023-06" db="EMBL/GenBank/DDBJ databases">
        <title>Genome-scale phylogeny and comparative genomics of the fungal order Sordariales.</title>
        <authorList>
            <consortium name="Lawrence Berkeley National Laboratory"/>
            <person name="Hensen N."/>
            <person name="Bonometti L."/>
            <person name="Westerberg I."/>
            <person name="Brannstrom I.O."/>
            <person name="Guillou S."/>
            <person name="Cros-Aarteil S."/>
            <person name="Calhoun S."/>
            <person name="Haridas S."/>
            <person name="Kuo A."/>
            <person name="Mondo S."/>
            <person name="Pangilinan J."/>
            <person name="Riley R."/>
            <person name="Labutti K."/>
            <person name="Andreopoulos B."/>
            <person name="Lipzen A."/>
            <person name="Chen C."/>
            <person name="Yanf M."/>
            <person name="Daum C."/>
            <person name="Ng V."/>
            <person name="Clum A."/>
            <person name="Steindorff A."/>
            <person name="Ohm R."/>
            <person name="Martin F."/>
            <person name="Silar P."/>
            <person name="Natvig D."/>
            <person name="Lalanne C."/>
            <person name="Gautier V."/>
            <person name="Ament-Velasquez S.L."/>
            <person name="Kruys A."/>
            <person name="Hutchinson M.I."/>
            <person name="Powell A.J."/>
            <person name="Barry K."/>
            <person name="Miller A.N."/>
            <person name="Grigoriev I.V."/>
            <person name="Debuchy R."/>
            <person name="Gladieux P."/>
            <person name="Thoren M.H."/>
            <person name="Johannesson H."/>
        </authorList>
    </citation>
    <scope>NUCLEOTIDE SEQUENCE</scope>
    <source>
        <strain evidence="1">8032-3</strain>
    </source>
</reference>
<evidence type="ECO:0008006" key="3">
    <source>
        <dbReference type="Google" id="ProtNLM"/>
    </source>
</evidence>
<keyword evidence="2" id="KW-1185">Reference proteome</keyword>
<accession>A0AAJ0C8J4</accession>
<organism evidence="1 2">
    <name type="scientific">Phialemonium atrogriseum</name>
    <dbReference type="NCBI Taxonomy" id="1093897"/>
    <lineage>
        <taxon>Eukaryota</taxon>
        <taxon>Fungi</taxon>
        <taxon>Dikarya</taxon>
        <taxon>Ascomycota</taxon>
        <taxon>Pezizomycotina</taxon>
        <taxon>Sordariomycetes</taxon>
        <taxon>Sordariomycetidae</taxon>
        <taxon>Cephalothecales</taxon>
        <taxon>Cephalothecaceae</taxon>
        <taxon>Phialemonium</taxon>
    </lineage>
</organism>
<evidence type="ECO:0000313" key="1">
    <source>
        <dbReference type="EMBL" id="KAK1772130.1"/>
    </source>
</evidence>
<dbReference type="Proteomes" id="UP001244011">
    <property type="component" value="Unassembled WGS sequence"/>
</dbReference>
<dbReference type="EMBL" id="MU838997">
    <property type="protein sequence ID" value="KAK1772130.1"/>
    <property type="molecule type" value="Genomic_DNA"/>
</dbReference>
<dbReference type="AlphaFoldDB" id="A0AAJ0C8J4"/>
<dbReference type="RefSeq" id="XP_060288343.1">
    <property type="nucleotide sequence ID" value="XM_060431342.1"/>
</dbReference>
<gene>
    <name evidence="1" type="ORF">QBC33DRAFT_582383</name>
</gene>
<name>A0AAJ0C8J4_9PEZI</name>
<sequence length="273" mass="29678">MGSLGGPTNPPLGLIVSSMNICRIPGDVGNTHTFGFPVVQAMAKDSLLVRMVSDHDYEDGFLDNFIEAGMELVAQGAVGIITSCGFLARAQKEFSRRLPVPVASSSLMQIPSIRSILRPDQAIGVISFDGQRLNEGHLNAVGVTDCSNIYIAGPPPEGGMKRCLRDGEPYDYPVLEAELVAAARKLVDEHPDIGAIVLECTQFPPFALAIQRALGLPVYDVFTLASWFYSGLARVPFPSWTEEEQLDAKAKRPRAREELLESSRVEAIFDISM</sequence>
<proteinExistence type="predicted"/>
<comment type="caution">
    <text evidence="1">The sequence shown here is derived from an EMBL/GenBank/DDBJ whole genome shotgun (WGS) entry which is preliminary data.</text>
</comment>
<dbReference type="NCBIfam" id="NF005679">
    <property type="entry name" value="PRK07475.1"/>
    <property type="match status" value="1"/>
</dbReference>
<dbReference type="GeneID" id="85314529"/>
<evidence type="ECO:0000313" key="2">
    <source>
        <dbReference type="Proteomes" id="UP001244011"/>
    </source>
</evidence>
<protein>
    <recommendedName>
        <fullName evidence="3">Aspartate/glutamate racemase family protein</fullName>
    </recommendedName>
</protein>